<proteinExistence type="predicted"/>
<name>A0AB39CDJ9_9VIRU</name>
<accession>A0AB39CDJ9</accession>
<sequence length="112" mass="13111">MVSGRSSSLAHLGSKDHQFIDANVVSLTQGPQSYESELDFYKEPGLEFPTKVVFTFFDRIQNYPVAELEVELRNKQLRWIKPWTHYRTTPFDVELELIQDLDILQHQWSIAV</sequence>
<organism evidence="1">
    <name type="scientific">Pseudomonas phage RVTF4</name>
    <dbReference type="NCBI Taxonomy" id="3236931"/>
    <lineage>
        <taxon>Viruses</taxon>
    </lineage>
</organism>
<protein>
    <submittedName>
        <fullName evidence="1">Uncharacterized protein</fullName>
    </submittedName>
</protein>
<evidence type="ECO:0000313" key="1">
    <source>
        <dbReference type="EMBL" id="XDJ14914.1"/>
    </source>
</evidence>
<dbReference type="EMBL" id="PQ015378">
    <property type="protein sequence ID" value="XDJ14914.1"/>
    <property type="molecule type" value="Genomic_DNA"/>
</dbReference>
<reference evidence="1" key="1">
    <citation type="submission" date="2024-07" db="EMBL/GenBank/DDBJ databases">
        <authorList>
            <person name="Bringhurst R.M."/>
            <person name="Homer T.E."/>
        </authorList>
    </citation>
    <scope>NUCLEOTIDE SEQUENCE</scope>
</reference>